<dbReference type="CDD" id="cd00855">
    <property type="entry name" value="SWIB-MDM2"/>
    <property type="match status" value="1"/>
</dbReference>
<dbReference type="PROSITE" id="PS51925">
    <property type="entry name" value="SWIB_MDM2"/>
    <property type="match status" value="1"/>
</dbReference>
<gene>
    <name evidence="3" type="primary">AlNc14C241G9465</name>
    <name evidence="3" type="ORF">ALNC14_106040</name>
</gene>
<dbReference type="InterPro" id="IPR036885">
    <property type="entry name" value="SWIB_MDM2_dom_sf"/>
</dbReference>
<proteinExistence type="predicted"/>
<reference evidence="3" key="1">
    <citation type="journal article" date="2011" name="PLoS Biol.">
        <title>Gene gain and loss during evolution of obligate parasitism in the white rust pathogen of Arabidopsis thaliana.</title>
        <authorList>
            <person name="Kemen E."/>
            <person name="Gardiner A."/>
            <person name="Schultz-Larsen T."/>
            <person name="Kemen A.C."/>
            <person name="Balmuth A.L."/>
            <person name="Robert-Seilaniantz A."/>
            <person name="Bailey K."/>
            <person name="Holub E."/>
            <person name="Studholme D.J."/>
            <person name="Maclean D."/>
            <person name="Jones J.D."/>
        </authorList>
    </citation>
    <scope>NUCLEOTIDE SEQUENCE</scope>
</reference>
<dbReference type="SUPFAM" id="SSF47592">
    <property type="entry name" value="SWIB/MDM2 domain"/>
    <property type="match status" value="1"/>
</dbReference>
<reference evidence="3" key="2">
    <citation type="submission" date="2011-02" db="EMBL/GenBank/DDBJ databases">
        <authorList>
            <person name="MacLean D."/>
        </authorList>
    </citation>
    <scope>NUCLEOTIDE SEQUENCE</scope>
</reference>
<evidence type="ECO:0000256" key="1">
    <source>
        <dbReference type="SAM" id="Coils"/>
    </source>
</evidence>
<protein>
    <submittedName>
        <fullName evidence="3">SWI/SNFrelated matrixassociated actindependent regulator of chromatin putative</fullName>
    </submittedName>
</protein>
<organism evidence="3">
    <name type="scientific">Albugo laibachii Nc14</name>
    <dbReference type="NCBI Taxonomy" id="890382"/>
    <lineage>
        <taxon>Eukaryota</taxon>
        <taxon>Sar</taxon>
        <taxon>Stramenopiles</taxon>
        <taxon>Oomycota</taxon>
        <taxon>Peronosporomycetes</taxon>
        <taxon>Albuginales</taxon>
        <taxon>Albuginaceae</taxon>
        <taxon>Albugo</taxon>
    </lineage>
</organism>
<keyword evidence="1" id="KW-0175">Coiled coil</keyword>
<dbReference type="Pfam" id="PF02201">
    <property type="entry name" value="SWIB"/>
    <property type="match status" value="1"/>
</dbReference>
<dbReference type="AlphaFoldDB" id="F0WSX6"/>
<accession>F0WSX6</accession>
<sequence>MTSVFEALDYSCIVDPNEDRNRLMQEKVHLLRRMEKLHLNIDQKIQQYASNLQTLPADTTNVMVRRIIRLCVSHCFVHNHKGAEEVDAHKEKWRFQIETADARHLATYFRKIIVKCDTSDANNADFEWTNFQKSSQEMNKLEIARSGLLPKQILIQLIPSHNPERYTLSPELKHVVWERLQGNSQNLTNVDAFTKKDILVAFWEYVFHKNLMKEDDPSVLRCDEKLRVIFNECKIVPYSSIIIALERHLFLRESIDITYEPTEAKVSLHQNFDFEVFIPNDMYKRKAEIRSEWEKVRHDQENRLMQLQNHRNRVEKKLLEVLQRQQWMRHLALDPVEFMWKVEQSQKADREVLIKGNLSPNDTSQEAQFRQPWVADIISDIVAVPAASLLNGSK</sequence>
<dbReference type="InterPro" id="IPR003121">
    <property type="entry name" value="SWIB_MDM2_domain"/>
</dbReference>
<dbReference type="EMBL" id="FR824286">
    <property type="protein sequence ID" value="CCA24460.1"/>
    <property type="molecule type" value="Genomic_DNA"/>
</dbReference>
<dbReference type="HOGENOM" id="CLU_061301_0_0_1"/>
<feature type="coiled-coil region" evidence="1">
    <location>
        <begin position="290"/>
        <end position="324"/>
    </location>
</feature>
<evidence type="ECO:0000313" key="3">
    <source>
        <dbReference type="EMBL" id="CCA24460.1"/>
    </source>
</evidence>
<name>F0WSX6_9STRA</name>
<dbReference type="Gene3D" id="1.10.245.10">
    <property type="entry name" value="SWIB/MDM2 domain"/>
    <property type="match status" value="1"/>
</dbReference>
<evidence type="ECO:0000259" key="2">
    <source>
        <dbReference type="PROSITE" id="PS51925"/>
    </source>
</evidence>
<feature type="domain" description="DM2" evidence="2">
    <location>
        <begin position="161"/>
        <end position="251"/>
    </location>
</feature>